<keyword evidence="4" id="KW-1185">Reference proteome</keyword>
<dbReference type="PANTHER" id="PTHR30041">
    <property type="entry name" value="ARSENATE REDUCTASE"/>
    <property type="match status" value="1"/>
</dbReference>
<evidence type="ECO:0000313" key="4">
    <source>
        <dbReference type="Proteomes" id="UP000199041"/>
    </source>
</evidence>
<dbReference type="PROSITE" id="PS51353">
    <property type="entry name" value="ARSC"/>
    <property type="match status" value="1"/>
</dbReference>
<dbReference type="EMBL" id="FNQY01000010">
    <property type="protein sequence ID" value="SEA19161.1"/>
    <property type="molecule type" value="Genomic_DNA"/>
</dbReference>
<organism evidence="3 4">
    <name type="scientific">Arachidicoccus rhizosphaerae</name>
    <dbReference type="NCBI Taxonomy" id="551991"/>
    <lineage>
        <taxon>Bacteria</taxon>
        <taxon>Pseudomonadati</taxon>
        <taxon>Bacteroidota</taxon>
        <taxon>Chitinophagia</taxon>
        <taxon>Chitinophagales</taxon>
        <taxon>Chitinophagaceae</taxon>
        <taxon>Arachidicoccus</taxon>
    </lineage>
</organism>
<comment type="similarity">
    <text evidence="1 2">Belongs to the ArsC family.</text>
</comment>
<gene>
    <name evidence="3" type="ORF">SAMN05192529_11045</name>
</gene>
<evidence type="ECO:0000256" key="1">
    <source>
        <dbReference type="ARBA" id="ARBA00007198"/>
    </source>
</evidence>
<reference evidence="3 4" key="1">
    <citation type="submission" date="2016-10" db="EMBL/GenBank/DDBJ databases">
        <authorList>
            <person name="de Groot N.N."/>
        </authorList>
    </citation>
    <scope>NUCLEOTIDE SEQUENCE [LARGE SCALE GENOMIC DNA]</scope>
    <source>
        <strain evidence="3 4">Vu-144</strain>
    </source>
</reference>
<dbReference type="RefSeq" id="WP_091397480.1">
    <property type="nucleotide sequence ID" value="NZ_FNQY01000010.1"/>
</dbReference>
<dbReference type="Pfam" id="PF03960">
    <property type="entry name" value="ArsC"/>
    <property type="match status" value="1"/>
</dbReference>
<protein>
    <submittedName>
        <fullName evidence="3">Arsenate reductase</fullName>
    </submittedName>
</protein>
<accession>A0A1H3Z705</accession>
<dbReference type="OrthoDB" id="9808142at2"/>
<dbReference type="InterPro" id="IPR006660">
    <property type="entry name" value="Arsenate_reductase-like"/>
</dbReference>
<dbReference type="Gene3D" id="3.40.30.10">
    <property type="entry name" value="Glutaredoxin"/>
    <property type="match status" value="1"/>
</dbReference>
<sequence>MDSNKLTLIHNPSCSKSNCLYQYLLDQQIPFTLRNYLTDPLTVEELTELIRKLKRTGIAPRQLIRLEDETFSERCAQLNPMHHQAPTEGTDLVIAILSADPELLQRPVLVTENQAAIGRPFEAALAFLDQIKK</sequence>
<dbReference type="SUPFAM" id="SSF52833">
    <property type="entry name" value="Thioredoxin-like"/>
    <property type="match status" value="1"/>
</dbReference>
<dbReference type="PANTHER" id="PTHR30041:SF4">
    <property type="entry name" value="ARSENATE REDUCTASE"/>
    <property type="match status" value="1"/>
</dbReference>
<proteinExistence type="inferred from homology"/>
<dbReference type="Proteomes" id="UP000199041">
    <property type="component" value="Unassembled WGS sequence"/>
</dbReference>
<dbReference type="AlphaFoldDB" id="A0A1H3Z705"/>
<dbReference type="STRING" id="551991.SAMN05192529_11045"/>
<evidence type="ECO:0000256" key="2">
    <source>
        <dbReference type="PROSITE-ProRule" id="PRU01282"/>
    </source>
</evidence>
<evidence type="ECO:0000313" key="3">
    <source>
        <dbReference type="EMBL" id="SEA19161.1"/>
    </source>
</evidence>
<name>A0A1H3Z705_9BACT</name>
<dbReference type="InterPro" id="IPR036249">
    <property type="entry name" value="Thioredoxin-like_sf"/>
</dbReference>